<keyword evidence="2" id="KW-1185">Reference proteome</keyword>
<protein>
    <submittedName>
        <fullName evidence="1">Uncharacterized protein</fullName>
    </submittedName>
</protein>
<dbReference type="EMBL" id="CP036299">
    <property type="protein sequence ID" value="QDV30348.1"/>
    <property type="molecule type" value="Genomic_DNA"/>
</dbReference>
<name>A0A518GNZ7_9PLAN</name>
<gene>
    <name evidence="1" type="ORF">Spb1_22780</name>
</gene>
<evidence type="ECO:0000313" key="2">
    <source>
        <dbReference type="Proteomes" id="UP000315349"/>
    </source>
</evidence>
<dbReference type="KEGG" id="peh:Spb1_22780"/>
<accession>A0A518GNZ7</accession>
<dbReference type="AlphaFoldDB" id="A0A518GNZ7"/>
<dbReference type="Proteomes" id="UP000315349">
    <property type="component" value="Chromosome"/>
</dbReference>
<reference evidence="1 2" key="1">
    <citation type="submission" date="2019-02" db="EMBL/GenBank/DDBJ databases">
        <title>Deep-cultivation of Planctomycetes and their phenomic and genomic characterization uncovers novel biology.</title>
        <authorList>
            <person name="Wiegand S."/>
            <person name="Jogler M."/>
            <person name="Boedeker C."/>
            <person name="Pinto D."/>
            <person name="Vollmers J."/>
            <person name="Rivas-Marin E."/>
            <person name="Kohn T."/>
            <person name="Peeters S.H."/>
            <person name="Heuer A."/>
            <person name="Rast P."/>
            <person name="Oberbeckmann S."/>
            <person name="Bunk B."/>
            <person name="Jeske O."/>
            <person name="Meyerdierks A."/>
            <person name="Storesund J.E."/>
            <person name="Kallscheuer N."/>
            <person name="Luecker S."/>
            <person name="Lage O.M."/>
            <person name="Pohl T."/>
            <person name="Merkel B.J."/>
            <person name="Hornburger P."/>
            <person name="Mueller R.-W."/>
            <person name="Bruemmer F."/>
            <person name="Labrenz M."/>
            <person name="Spormann A.M."/>
            <person name="Op den Camp H."/>
            <person name="Overmann J."/>
            <person name="Amann R."/>
            <person name="Jetten M.S.M."/>
            <person name="Mascher T."/>
            <person name="Medema M.H."/>
            <person name="Devos D.P."/>
            <person name="Kaster A.-K."/>
            <person name="Ovreas L."/>
            <person name="Rohde M."/>
            <person name="Galperin M.Y."/>
            <person name="Jogler C."/>
        </authorList>
    </citation>
    <scope>NUCLEOTIDE SEQUENCE [LARGE SCALE GENOMIC DNA]</scope>
    <source>
        <strain evidence="1 2">Spb1</strain>
    </source>
</reference>
<organism evidence="1 2">
    <name type="scientific">Planctopirus ephydatiae</name>
    <dbReference type="NCBI Taxonomy" id="2528019"/>
    <lineage>
        <taxon>Bacteria</taxon>
        <taxon>Pseudomonadati</taxon>
        <taxon>Planctomycetota</taxon>
        <taxon>Planctomycetia</taxon>
        <taxon>Planctomycetales</taxon>
        <taxon>Planctomycetaceae</taxon>
        <taxon>Planctopirus</taxon>
    </lineage>
</organism>
<evidence type="ECO:0000313" key="1">
    <source>
        <dbReference type="EMBL" id="QDV30348.1"/>
    </source>
</evidence>
<proteinExistence type="predicted"/>
<sequence length="110" mass="12842">MPGIIFRKLLKFTSTHSEDTKRTQRQTSDSDQFHLTHYRQKLWLNSPEFLETLRLFKISRNFLLIPVQRAISCNLFEISVNLLPLIHSKGSEPELDSVVPDQKCSVHYAD</sequence>